<name>A0A2I0AQZ9_9ASPA</name>
<dbReference type="EMBL" id="KZ451959">
    <property type="protein sequence ID" value="PKA57981.1"/>
    <property type="molecule type" value="Genomic_DNA"/>
</dbReference>
<evidence type="ECO:0000313" key="2">
    <source>
        <dbReference type="EMBL" id="PKA57981.1"/>
    </source>
</evidence>
<evidence type="ECO:0000256" key="1">
    <source>
        <dbReference type="SAM" id="SignalP"/>
    </source>
</evidence>
<feature type="signal peptide" evidence="1">
    <location>
        <begin position="1"/>
        <end position="35"/>
    </location>
</feature>
<keyword evidence="3" id="KW-1185">Reference proteome</keyword>
<keyword evidence="1" id="KW-0732">Signal</keyword>
<sequence>MASINGHLTLSHAAVLLLLLLLLLFLLCATERASCVWTDFPANSLIVEKLVIATATDYNNDDLWYNVAGDVMILQSVLKAEWQPYHLNGIDTMWRIVFKALWFRKRTRVLESIHFEAMVFSTANGVYQFFTYIRPRRDIPIK</sequence>
<evidence type="ECO:0000313" key="3">
    <source>
        <dbReference type="Proteomes" id="UP000236161"/>
    </source>
</evidence>
<dbReference type="AlphaFoldDB" id="A0A2I0AQZ9"/>
<organism evidence="2 3">
    <name type="scientific">Apostasia shenzhenica</name>
    <dbReference type="NCBI Taxonomy" id="1088818"/>
    <lineage>
        <taxon>Eukaryota</taxon>
        <taxon>Viridiplantae</taxon>
        <taxon>Streptophyta</taxon>
        <taxon>Embryophyta</taxon>
        <taxon>Tracheophyta</taxon>
        <taxon>Spermatophyta</taxon>
        <taxon>Magnoliopsida</taxon>
        <taxon>Liliopsida</taxon>
        <taxon>Asparagales</taxon>
        <taxon>Orchidaceae</taxon>
        <taxon>Apostasioideae</taxon>
        <taxon>Apostasia</taxon>
    </lineage>
</organism>
<protein>
    <submittedName>
        <fullName evidence="2">Uncharacterized protein</fullName>
    </submittedName>
</protein>
<dbReference type="Proteomes" id="UP000236161">
    <property type="component" value="Unassembled WGS sequence"/>
</dbReference>
<proteinExistence type="predicted"/>
<feature type="chain" id="PRO_5014117966" evidence="1">
    <location>
        <begin position="36"/>
        <end position="142"/>
    </location>
</feature>
<reference evidence="2 3" key="1">
    <citation type="journal article" date="2017" name="Nature">
        <title>The Apostasia genome and the evolution of orchids.</title>
        <authorList>
            <person name="Zhang G.Q."/>
            <person name="Liu K.W."/>
            <person name="Li Z."/>
            <person name="Lohaus R."/>
            <person name="Hsiao Y.Y."/>
            <person name="Niu S.C."/>
            <person name="Wang J.Y."/>
            <person name="Lin Y.C."/>
            <person name="Xu Q."/>
            <person name="Chen L.J."/>
            <person name="Yoshida K."/>
            <person name="Fujiwara S."/>
            <person name="Wang Z.W."/>
            <person name="Zhang Y.Q."/>
            <person name="Mitsuda N."/>
            <person name="Wang M."/>
            <person name="Liu G.H."/>
            <person name="Pecoraro L."/>
            <person name="Huang H.X."/>
            <person name="Xiao X.J."/>
            <person name="Lin M."/>
            <person name="Wu X.Y."/>
            <person name="Wu W.L."/>
            <person name="Chen Y.Y."/>
            <person name="Chang S.B."/>
            <person name="Sakamoto S."/>
            <person name="Ohme-Takagi M."/>
            <person name="Yagi M."/>
            <person name="Zeng S.J."/>
            <person name="Shen C.Y."/>
            <person name="Yeh C.M."/>
            <person name="Luo Y.B."/>
            <person name="Tsai W.C."/>
            <person name="Van de Peer Y."/>
            <person name="Liu Z.J."/>
        </authorList>
    </citation>
    <scope>NUCLEOTIDE SEQUENCE [LARGE SCALE GENOMIC DNA]</scope>
    <source>
        <strain evidence="3">cv. Shenzhen</strain>
        <tissue evidence="2">Stem</tissue>
    </source>
</reference>
<accession>A0A2I0AQZ9</accession>
<gene>
    <name evidence="2" type="ORF">AXF42_Ash012520</name>
</gene>